<dbReference type="Gene3D" id="3.75.10.10">
    <property type="entry name" value="L-arginine/glycine Amidinotransferase, Chain A"/>
    <property type="match status" value="1"/>
</dbReference>
<evidence type="ECO:0000313" key="4">
    <source>
        <dbReference type="EMBL" id="CAF28707.1"/>
    </source>
</evidence>
<reference evidence="4" key="1">
    <citation type="journal article" date="2004" name="Environ. Microbiol.">
        <title>Characterization of Large-Insert DNA Libraries from Soil for Environmental Genomic Studies of Archaea.</title>
        <authorList>
            <person name="Treusch A.H."/>
            <person name="Kletzin A."/>
            <person name="Raddatz G."/>
            <person name="Ochsenreiter T."/>
            <person name="Quaiser A."/>
            <person name="Meurer G."/>
            <person name="Schuster S.C."/>
            <person name="Schleper C."/>
        </authorList>
    </citation>
    <scope>NUCLEOTIDE SEQUENCE</scope>
</reference>
<comment type="similarity">
    <text evidence="3">Belongs to the eIF-6 family.</text>
</comment>
<evidence type="ECO:0000256" key="1">
    <source>
        <dbReference type="ARBA" id="ARBA00022540"/>
    </source>
</evidence>
<dbReference type="GO" id="GO:0043022">
    <property type="term" value="F:ribosome binding"/>
    <property type="evidence" value="ECO:0007669"/>
    <property type="project" value="InterPro"/>
</dbReference>
<name>Q702B7_9CREN</name>
<dbReference type="SMART" id="SM00654">
    <property type="entry name" value="eIF6"/>
    <property type="match status" value="1"/>
</dbReference>
<dbReference type="EMBL" id="AJ627421">
    <property type="protein sequence ID" value="CAF28707.1"/>
    <property type="molecule type" value="Genomic_DNA"/>
</dbReference>
<evidence type="ECO:0000256" key="3">
    <source>
        <dbReference type="HAMAP-Rule" id="MF_00032"/>
    </source>
</evidence>
<evidence type="ECO:0000256" key="2">
    <source>
        <dbReference type="ARBA" id="ARBA00022917"/>
    </source>
</evidence>
<organism evidence="4">
    <name type="scientific">uncultured crenarchaeote</name>
    <dbReference type="NCBI Taxonomy" id="29281"/>
    <lineage>
        <taxon>Archaea</taxon>
        <taxon>Thermoproteota</taxon>
        <taxon>environmental samples</taxon>
    </lineage>
</organism>
<dbReference type="GO" id="GO:0042256">
    <property type="term" value="P:cytosolic ribosome assembly"/>
    <property type="evidence" value="ECO:0007669"/>
    <property type="project" value="InterPro"/>
</dbReference>
<proteinExistence type="inferred from homology"/>
<dbReference type="InterPro" id="IPR002769">
    <property type="entry name" value="eIF6"/>
</dbReference>
<dbReference type="GO" id="GO:0003743">
    <property type="term" value="F:translation initiation factor activity"/>
    <property type="evidence" value="ECO:0007669"/>
    <property type="project" value="UniProtKB-UniRule"/>
</dbReference>
<gene>
    <name evidence="3" type="primary">eif6</name>
</gene>
<comment type="function">
    <text evidence="3">Binds to the 50S ribosomal subunit and prevents its association with the 30S ribosomal subunit to form the 70S initiation complex.</text>
</comment>
<dbReference type="HAMAP" id="MF_00032">
    <property type="entry name" value="eIF_6"/>
    <property type="match status" value="1"/>
</dbReference>
<dbReference type="SUPFAM" id="SSF55909">
    <property type="entry name" value="Pentein"/>
    <property type="match status" value="1"/>
</dbReference>
<dbReference type="PANTHER" id="PTHR10784">
    <property type="entry name" value="TRANSLATION INITIATION FACTOR 6"/>
    <property type="match status" value="1"/>
</dbReference>
<protein>
    <recommendedName>
        <fullName evidence="3">Translation initiation factor 6</fullName>
        <shortName evidence="3">aIF-6</shortName>
    </recommendedName>
</protein>
<keyword evidence="1 3" id="KW-0396">Initiation factor</keyword>
<keyword evidence="2 3" id="KW-0648">Protein biosynthesis</keyword>
<dbReference type="AlphaFoldDB" id="Q702B7"/>
<accession>Q702B7</accession>
<dbReference type="NCBIfam" id="TIGR00323">
    <property type="entry name" value="eIF-6"/>
    <property type="match status" value="1"/>
</dbReference>
<sequence>MVIHKYDVYRSPNVGLFTRTNDKTLLLPFGFADTKTKKLKEYLDVEEIIHVSIAGTRLIGPMTVMNNNGILLPSTVSDEEIQILKQTGLNVERLNSKFTAIGNLISANDKGAIVSNLFSEEVDQDIKDTLGVPIQKMSIGGFVQVGSMVVATNAGAIVHPNANDAEVNRISETLQIEAEPATVNGGSPFLSSGLIANFSSVIVGNLTTGPELIMISRALKV</sequence>
<dbReference type="Pfam" id="PF01912">
    <property type="entry name" value="eIF-6"/>
    <property type="match status" value="1"/>
</dbReference>
<dbReference type="PIRSF" id="PIRSF006413">
    <property type="entry name" value="IF-6"/>
    <property type="match status" value="1"/>
</dbReference>